<feature type="compositionally biased region" description="Low complexity" evidence="1">
    <location>
        <begin position="159"/>
        <end position="180"/>
    </location>
</feature>
<evidence type="ECO:0000313" key="2">
    <source>
        <dbReference type="EMBL" id="TKW50184.1"/>
    </source>
</evidence>
<dbReference type="EMBL" id="PJEX01000427">
    <property type="protein sequence ID" value="TKW50184.1"/>
    <property type="molecule type" value="Genomic_DNA"/>
</dbReference>
<feature type="compositionally biased region" description="Low complexity" evidence="1">
    <location>
        <begin position="408"/>
        <end position="420"/>
    </location>
</feature>
<feature type="compositionally biased region" description="Polar residues" evidence="1">
    <location>
        <begin position="289"/>
        <end position="304"/>
    </location>
</feature>
<accession>A0A4U6X570</accession>
<comment type="caution">
    <text evidence="2">The sequence shown here is derived from an EMBL/GenBank/DDBJ whole genome shotgun (WGS) entry which is preliminary data.</text>
</comment>
<feature type="region of interest" description="Disordered" evidence="1">
    <location>
        <begin position="80"/>
        <end position="304"/>
    </location>
</feature>
<proteinExistence type="predicted"/>
<keyword evidence="3" id="KW-1185">Reference proteome</keyword>
<evidence type="ECO:0008006" key="4">
    <source>
        <dbReference type="Google" id="ProtNLM"/>
    </source>
</evidence>
<feature type="compositionally biased region" description="Pro residues" evidence="1">
    <location>
        <begin position="148"/>
        <end position="158"/>
    </location>
</feature>
<evidence type="ECO:0000256" key="1">
    <source>
        <dbReference type="SAM" id="MobiDB-lite"/>
    </source>
</evidence>
<evidence type="ECO:0000313" key="3">
    <source>
        <dbReference type="Proteomes" id="UP000310108"/>
    </source>
</evidence>
<feature type="compositionally biased region" description="Polar residues" evidence="1">
    <location>
        <begin position="110"/>
        <end position="123"/>
    </location>
</feature>
<feature type="region of interest" description="Disordered" evidence="1">
    <location>
        <begin position="400"/>
        <end position="423"/>
    </location>
</feature>
<feature type="compositionally biased region" description="Low complexity" evidence="1">
    <location>
        <begin position="485"/>
        <end position="503"/>
    </location>
</feature>
<feature type="compositionally biased region" description="Low complexity" evidence="1">
    <location>
        <begin position="462"/>
        <end position="472"/>
    </location>
</feature>
<feature type="region of interest" description="Disordered" evidence="1">
    <location>
        <begin position="445"/>
        <end position="505"/>
    </location>
</feature>
<feature type="region of interest" description="Disordered" evidence="1">
    <location>
        <begin position="597"/>
        <end position="630"/>
    </location>
</feature>
<protein>
    <recommendedName>
        <fullName evidence="4">Oxidoreductase-like protein</fullName>
    </recommendedName>
</protein>
<feature type="compositionally biased region" description="Basic and acidic residues" evidence="1">
    <location>
        <begin position="196"/>
        <end position="209"/>
    </location>
</feature>
<dbReference type="Proteomes" id="UP000310108">
    <property type="component" value="Unassembled WGS sequence"/>
</dbReference>
<feature type="compositionally biased region" description="Pro residues" evidence="1">
    <location>
        <begin position="210"/>
        <end position="222"/>
    </location>
</feature>
<reference evidence="2 3" key="1">
    <citation type="journal article" date="2019" name="PLoS ONE">
        <title>Comparative genome analysis indicates high evolutionary potential of pathogenicity genes in Colletotrichum tanaceti.</title>
        <authorList>
            <person name="Lelwala R.V."/>
            <person name="Korhonen P.K."/>
            <person name="Young N.D."/>
            <person name="Scott J.B."/>
            <person name="Ades P.A."/>
            <person name="Gasser R.B."/>
            <person name="Taylor P.W.J."/>
        </authorList>
    </citation>
    <scope>NUCLEOTIDE SEQUENCE [LARGE SCALE GENOMIC DNA]</scope>
    <source>
        <strain evidence="2">BRIP57314</strain>
    </source>
</reference>
<dbReference type="STRING" id="1306861.A0A4U6X570"/>
<dbReference type="AlphaFoldDB" id="A0A4U6X570"/>
<organism evidence="2 3">
    <name type="scientific">Colletotrichum tanaceti</name>
    <dbReference type="NCBI Taxonomy" id="1306861"/>
    <lineage>
        <taxon>Eukaryota</taxon>
        <taxon>Fungi</taxon>
        <taxon>Dikarya</taxon>
        <taxon>Ascomycota</taxon>
        <taxon>Pezizomycotina</taxon>
        <taxon>Sordariomycetes</taxon>
        <taxon>Hypocreomycetidae</taxon>
        <taxon>Glomerellales</taxon>
        <taxon>Glomerellaceae</taxon>
        <taxon>Colletotrichum</taxon>
        <taxon>Colletotrichum destructivum species complex</taxon>
    </lineage>
</organism>
<gene>
    <name evidence="2" type="ORF">CTA1_8812</name>
</gene>
<name>A0A4U6X570_9PEZI</name>
<sequence length="667" mass="72709">MSAQIEARSLASLNYLAANPPQYPHKPAEQRQYPLTLYISRVPGTRDVILTTSKPHLKNVTSEDVANSFYYIHLERPDDAGHPYNPSLAAAATSQHQQQQQPHHLRNPDTPRSSQDSVRSTNQIRRKPLPNAAKVPSPPTDPGARSHLPPPPPPPSLPPSSQMSSAPATASLSSSHPAAAGNGSYHYGSGQAAGADTREPRSTEDRPELPPRPISYSPPAPVRKPVGPRAIPTPAPDHDAAYARRPPPSSTDTHHNAPSRSPSRIPPEESTSPRRSRRWSRPPIGASFLRQQSRSPSPNRFHNTTAVPYSLSLIRRDPSSGNQWNVGRVTSHQLEDAGDDGYEYFSFDSAGLSAHDRRRANAPQPPIHIHLESSGYAKFRHMPLRQSVDAPRNSMCSPPFSNSEDALQHMQQQQQLLQRQSPEGGFSRQVVMSYAKSWSSNIREKLSSRSRSGSIDDGGAGLTTTTSNLGTSPARSDNRHSRQLSSHSTGSISSNGSDSGPIITQPGYGLRPQGYVFVSPWDGRCEFRTGNAGRSVKCRHVLPTAGGLSNPLAPTTSSTYSAAVSELRFNLPSSELFRQEGKREQLSGHFSRLLKVGGGNRDGEYSDEDEPPSPFDLRLGKERAGGGNRGKRAKLGKLIIYPEGLKMLDLVVAANMGVWWGAWEKTF</sequence>